<dbReference type="PROSITE" id="PS01186">
    <property type="entry name" value="EGF_2"/>
    <property type="match status" value="1"/>
</dbReference>
<dbReference type="PROSITE" id="PS50026">
    <property type="entry name" value="EGF_3"/>
    <property type="match status" value="1"/>
</dbReference>
<keyword evidence="5" id="KW-1185">Reference proteome</keyword>
<dbReference type="Gene3D" id="2.10.25.10">
    <property type="entry name" value="Laminin"/>
    <property type="match status" value="1"/>
</dbReference>
<feature type="chain" id="PRO_5028444980" evidence="3">
    <location>
        <begin position="23"/>
        <end position="300"/>
    </location>
</feature>
<feature type="disulfide bond" evidence="2">
    <location>
        <begin position="133"/>
        <end position="142"/>
    </location>
</feature>
<proteinExistence type="inferred from homology"/>
<feature type="domain" description="EGF-like" evidence="4">
    <location>
        <begin position="105"/>
        <end position="143"/>
    </location>
</feature>
<feature type="signal peptide" evidence="3">
    <location>
        <begin position="1"/>
        <end position="22"/>
    </location>
</feature>
<dbReference type="SUPFAM" id="SSF57196">
    <property type="entry name" value="EGF/Laminin"/>
    <property type="match status" value="1"/>
</dbReference>
<evidence type="ECO:0000313" key="6">
    <source>
        <dbReference type="RefSeq" id="XP_031563742.1"/>
    </source>
</evidence>
<name>A0A6P8ICX5_ACTTE</name>
<evidence type="ECO:0000259" key="4">
    <source>
        <dbReference type="PROSITE" id="PS50026"/>
    </source>
</evidence>
<comment type="similarity">
    <text evidence="1">Belongs to the EGF domain peptide family.</text>
</comment>
<evidence type="ECO:0000256" key="1">
    <source>
        <dbReference type="ARBA" id="ARBA00006373"/>
    </source>
</evidence>
<organism evidence="5 6">
    <name type="scientific">Actinia tenebrosa</name>
    <name type="common">Australian red waratah sea anemone</name>
    <dbReference type="NCBI Taxonomy" id="6105"/>
    <lineage>
        <taxon>Eukaryota</taxon>
        <taxon>Metazoa</taxon>
        <taxon>Cnidaria</taxon>
        <taxon>Anthozoa</taxon>
        <taxon>Hexacorallia</taxon>
        <taxon>Actiniaria</taxon>
        <taxon>Actiniidae</taxon>
        <taxon>Actinia</taxon>
    </lineage>
</organism>
<evidence type="ECO:0000313" key="5">
    <source>
        <dbReference type="Proteomes" id="UP000515163"/>
    </source>
</evidence>
<dbReference type="OrthoDB" id="5946010at2759"/>
<dbReference type="KEGG" id="aten:116299252"/>
<reference evidence="6" key="1">
    <citation type="submission" date="2025-08" db="UniProtKB">
        <authorList>
            <consortium name="RefSeq"/>
        </authorList>
    </citation>
    <scope>IDENTIFICATION</scope>
    <source>
        <tissue evidence="6">Tentacle</tissue>
    </source>
</reference>
<evidence type="ECO:0000256" key="2">
    <source>
        <dbReference type="PROSITE-ProRule" id="PRU00076"/>
    </source>
</evidence>
<comment type="caution">
    <text evidence="2">Lacks conserved residue(s) required for the propagation of feature annotation.</text>
</comment>
<keyword evidence="2" id="KW-1015">Disulfide bond</keyword>
<dbReference type="GeneID" id="116299252"/>
<protein>
    <submittedName>
        <fullName evidence="6">Uncharacterized protein LOC116299252 isoform X1</fullName>
    </submittedName>
</protein>
<evidence type="ECO:0000256" key="3">
    <source>
        <dbReference type="SAM" id="SignalP"/>
    </source>
</evidence>
<dbReference type="InParanoid" id="A0A6P8ICX5"/>
<dbReference type="Proteomes" id="UP000515163">
    <property type="component" value="Unplaced"/>
</dbReference>
<gene>
    <name evidence="6" type="primary">LOC116299252</name>
</gene>
<sequence length="300" mass="33304">MSICLSFLFAIISVLDFQSVTCVPSEGTYLTKLAFKALKGTVIELSKAEDKFDCVWKCERRSDCLSLNLATRPDTDGLYECVLMANHQDDPSGVSLESSTTYHHYTRSVDASSRCFNGGTCETTPDNHCLCHCPQGFRGAFCQIAYQWHKINVSPVCFGAKGSSYGTFYVKKTGKVLTFKLVHLSGYVSCSFSYSSAKSDWGCAPFLTYTDTLMTIITNNQNIKILPQDEFISSSARLEYSLPGFTSKSPEIVFKNFTTPLDVMAGQEFRIWYGQDLKKSLDGNNDGTSCADVYVYGLLE</sequence>
<dbReference type="RefSeq" id="XP_031563742.1">
    <property type="nucleotide sequence ID" value="XM_031707882.1"/>
</dbReference>
<dbReference type="PROSITE" id="PS00022">
    <property type="entry name" value="EGF_1"/>
    <property type="match status" value="1"/>
</dbReference>
<accession>A0A6P8ICX5</accession>
<dbReference type="Pfam" id="PF00008">
    <property type="entry name" value="EGF"/>
    <property type="match status" value="1"/>
</dbReference>
<keyword evidence="2" id="KW-0245">EGF-like domain</keyword>
<dbReference type="InterPro" id="IPR000742">
    <property type="entry name" value="EGF"/>
</dbReference>
<dbReference type="AlphaFoldDB" id="A0A6P8ICX5"/>
<keyword evidence="3" id="KW-0732">Signal</keyword>